<dbReference type="PROSITE" id="PS00798">
    <property type="entry name" value="ALDOKETO_REDUCTASE_1"/>
    <property type="match status" value="1"/>
</dbReference>
<evidence type="ECO:0000313" key="4">
    <source>
        <dbReference type="Proteomes" id="UP001174934"/>
    </source>
</evidence>
<dbReference type="EMBL" id="JAULSR010000002">
    <property type="protein sequence ID" value="KAK0629422.1"/>
    <property type="molecule type" value="Genomic_DNA"/>
</dbReference>
<dbReference type="PRINTS" id="PR00069">
    <property type="entry name" value="ALDKETRDTASE"/>
</dbReference>
<organism evidence="3 4">
    <name type="scientific">Bombardia bombarda</name>
    <dbReference type="NCBI Taxonomy" id="252184"/>
    <lineage>
        <taxon>Eukaryota</taxon>
        <taxon>Fungi</taxon>
        <taxon>Dikarya</taxon>
        <taxon>Ascomycota</taxon>
        <taxon>Pezizomycotina</taxon>
        <taxon>Sordariomycetes</taxon>
        <taxon>Sordariomycetidae</taxon>
        <taxon>Sordariales</taxon>
        <taxon>Lasiosphaeriaceae</taxon>
        <taxon>Bombardia</taxon>
    </lineage>
</organism>
<evidence type="ECO:0000256" key="1">
    <source>
        <dbReference type="ARBA" id="ARBA00023002"/>
    </source>
</evidence>
<dbReference type="PANTHER" id="PTHR11732">
    <property type="entry name" value="ALDO/KETO REDUCTASE"/>
    <property type="match status" value="1"/>
</dbReference>
<dbReference type="InterPro" id="IPR036812">
    <property type="entry name" value="NAD(P)_OxRdtase_dom_sf"/>
</dbReference>
<gene>
    <name evidence="3" type="ORF">B0T17DRAFT_634171</name>
</gene>
<dbReference type="CDD" id="cd19071">
    <property type="entry name" value="AKR_AKR1-5-like"/>
    <property type="match status" value="1"/>
</dbReference>
<reference evidence="3" key="1">
    <citation type="submission" date="2023-06" db="EMBL/GenBank/DDBJ databases">
        <title>Genome-scale phylogeny and comparative genomics of the fungal order Sordariales.</title>
        <authorList>
            <consortium name="Lawrence Berkeley National Laboratory"/>
            <person name="Hensen N."/>
            <person name="Bonometti L."/>
            <person name="Westerberg I."/>
            <person name="Brannstrom I.O."/>
            <person name="Guillou S."/>
            <person name="Cros-Aarteil S."/>
            <person name="Calhoun S."/>
            <person name="Haridas S."/>
            <person name="Kuo A."/>
            <person name="Mondo S."/>
            <person name="Pangilinan J."/>
            <person name="Riley R."/>
            <person name="LaButti K."/>
            <person name="Andreopoulos B."/>
            <person name="Lipzen A."/>
            <person name="Chen C."/>
            <person name="Yanf M."/>
            <person name="Daum C."/>
            <person name="Ng V."/>
            <person name="Clum A."/>
            <person name="Steindorff A."/>
            <person name="Ohm R."/>
            <person name="Martin F."/>
            <person name="Silar P."/>
            <person name="Natvig D."/>
            <person name="Lalanne C."/>
            <person name="Gautier V."/>
            <person name="Ament-velasquez S.L."/>
            <person name="Kruys A."/>
            <person name="Hutchinson M.I."/>
            <person name="Powell A.J."/>
            <person name="Barry K."/>
            <person name="Miller A.N."/>
            <person name="Grigoriev I.V."/>
            <person name="Debuchy R."/>
            <person name="Gladieux P."/>
            <person name="Thoren M.H."/>
            <person name="Johannesson H."/>
        </authorList>
    </citation>
    <scope>NUCLEOTIDE SEQUENCE</scope>
    <source>
        <strain evidence="3">SMH3391-2</strain>
    </source>
</reference>
<evidence type="ECO:0000313" key="3">
    <source>
        <dbReference type="EMBL" id="KAK0629422.1"/>
    </source>
</evidence>
<dbReference type="InterPro" id="IPR023210">
    <property type="entry name" value="NADP_OxRdtase_dom"/>
</dbReference>
<feature type="domain" description="NADP-dependent oxidoreductase" evidence="2">
    <location>
        <begin position="143"/>
        <end position="197"/>
    </location>
</feature>
<dbReference type="InterPro" id="IPR020471">
    <property type="entry name" value="AKR"/>
</dbReference>
<accession>A0AA40C8S9</accession>
<keyword evidence="4" id="KW-1185">Reference proteome</keyword>
<feature type="domain" description="NADP-dependent oxidoreductase" evidence="2">
    <location>
        <begin position="5"/>
        <end position="131"/>
    </location>
</feature>
<dbReference type="Gene3D" id="3.20.20.100">
    <property type="entry name" value="NADP-dependent oxidoreductase domain"/>
    <property type="match status" value="2"/>
</dbReference>
<protein>
    <submittedName>
        <fullName evidence="3">NADP-dependent oxidoreductase domain-containing protein</fullName>
    </submittedName>
</protein>
<sequence length="332" mass="37549">MSEWYVCDAVKAALKSGYRHIDGASAYGNEEEIGEAIRENNIPREKIFVTPKLAQTWHEPADVERALDLTLRDLQLDYANLALVKSHMLIRLVGITRQSGILVEMGMGRLYPETWQAMEKLVDSGKARAIGKFQHYRTYVIIEVARRCGMTPAQVCLSWAVQKGIPVVLKSVSEEHMQQNLEVKKLPDTDFEIVDKLSSNRGPIRFLDPSRHLGFDIFDELLEFSRDDVHLASSGRAHLLVWDPKSGTMTHSFPLASTPLALLFFGVDEILAAFDSNELTNWLVVNIKSHKLHSCLKISTFADISSRGLTGFLNQGITRRYHGTRLRLSWIM</sequence>
<keyword evidence="1" id="KW-0560">Oxidoreductase</keyword>
<comment type="caution">
    <text evidence="3">The sequence shown here is derived from an EMBL/GenBank/DDBJ whole genome shotgun (WGS) entry which is preliminary data.</text>
</comment>
<dbReference type="InterPro" id="IPR018170">
    <property type="entry name" value="Aldo/ket_reductase_CS"/>
</dbReference>
<dbReference type="Pfam" id="PF00248">
    <property type="entry name" value="Aldo_ket_red"/>
    <property type="match status" value="2"/>
</dbReference>
<dbReference type="SUPFAM" id="SSF51430">
    <property type="entry name" value="NAD(P)-linked oxidoreductase"/>
    <property type="match status" value="1"/>
</dbReference>
<dbReference type="Proteomes" id="UP001174934">
    <property type="component" value="Unassembled WGS sequence"/>
</dbReference>
<dbReference type="AlphaFoldDB" id="A0AA40C8S9"/>
<proteinExistence type="predicted"/>
<evidence type="ECO:0000259" key="2">
    <source>
        <dbReference type="Pfam" id="PF00248"/>
    </source>
</evidence>
<dbReference type="GO" id="GO:0016491">
    <property type="term" value="F:oxidoreductase activity"/>
    <property type="evidence" value="ECO:0007669"/>
    <property type="project" value="UniProtKB-KW"/>
</dbReference>
<name>A0AA40C8S9_9PEZI</name>